<dbReference type="EMBL" id="FXTX01000018">
    <property type="protein sequence ID" value="SMP18749.1"/>
    <property type="molecule type" value="Genomic_DNA"/>
</dbReference>
<name>A0AA45WNQ7_9AQUI</name>
<keyword evidence="2" id="KW-1185">Reference proteome</keyword>
<dbReference type="AlphaFoldDB" id="A0AA45WNQ7"/>
<evidence type="ECO:0000313" key="1">
    <source>
        <dbReference type="EMBL" id="SMP18749.1"/>
    </source>
</evidence>
<dbReference type="Proteomes" id="UP001157947">
    <property type="component" value="Unassembled WGS sequence"/>
</dbReference>
<evidence type="ECO:0000313" key="2">
    <source>
        <dbReference type="Proteomes" id="UP001157947"/>
    </source>
</evidence>
<dbReference type="Gene3D" id="1.10.287.500">
    <property type="entry name" value="Helix hairpin bin"/>
    <property type="match status" value="1"/>
</dbReference>
<dbReference type="SUPFAM" id="SSF75708">
    <property type="entry name" value="Chemotaxis phosphatase CheZ"/>
    <property type="match status" value="1"/>
</dbReference>
<gene>
    <name evidence="1" type="ORF">SAMN06264868_1183</name>
</gene>
<proteinExistence type="predicted"/>
<protein>
    <submittedName>
        <fullName evidence="1">Chemotaxis protein CheZ</fullName>
    </submittedName>
</protein>
<reference evidence="1" key="1">
    <citation type="submission" date="2017-05" db="EMBL/GenBank/DDBJ databases">
        <authorList>
            <person name="Varghese N."/>
            <person name="Submissions S."/>
        </authorList>
    </citation>
    <scope>NUCLEOTIDE SEQUENCE</scope>
    <source>
        <strain evidence="1">DSM 18763</strain>
    </source>
</reference>
<dbReference type="RefSeq" id="WP_265134918.1">
    <property type="nucleotide sequence ID" value="NZ_FXTX01000018.1"/>
</dbReference>
<accession>A0AA45WNQ7</accession>
<organism evidence="1 2">
    <name type="scientific">Venenivibrio stagnispumantis</name>
    <dbReference type="NCBI Taxonomy" id="407998"/>
    <lineage>
        <taxon>Bacteria</taxon>
        <taxon>Pseudomonadati</taxon>
        <taxon>Aquificota</taxon>
        <taxon>Aquificia</taxon>
        <taxon>Aquificales</taxon>
        <taxon>Hydrogenothermaceae</taxon>
        <taxon>Venenivibrio</taxon>
    </lineage>
</organism>
<comment type="caution">
    <text evidence="1">The sequence shown here is derived from an EMBL/GenBank/DDBJ whole genome shotgun (WGS) entry which is preliminary data.</text>
</comment>
<sequence>MEDIKKELDELVKKIKELEGKIEENTKPIEEASSFLPSAADSLRDVMKFTEQKTKEIIDILDLVEENNKVINQTVKELLSLNPIEPIKSKLELIKEKNEDNMNQILLVYTTLSFQDLSAQQIKNVIEALEDIKKILIKIIISSIEAGSLHVENKDKVIGKATEMLTGDRIFQEDVDNILKELGL</sequence>